<dbReference type="GO" id="GO:0003755">
    <property type="term" value="F:peptidyl-prolyl cis-trans isomerase activity"/>
    <property type="evidence" value="ECO:0007669"/>
    <property type="project" value="UniProtKB-KW"/>
</dbReference>
<dbReference type="PANTHER" id="PTHR47245">
    <property type="entry name" value="PEPTIDYLPROLYL ISOMERASE"/>
    <property type="match status" value="1"/>
</dbReference>
<dbReference type="SUPFAM" id="SSF54534">
    <property type="entry name" value="FKBP-like"/>
    <property type="match status" value="1"/>
</dbReference>
<evidence type="ECO:0000259" key="3">
    <source>
        <dbReference type="PROSITE" id="PS50198"/>
    </source>
</evidence>
<evidence type="ECO:0000313" key="4">
    <source>
        <dbReference type="EMBL" id="MDN0023287.1"/>
    </source>
</evidence>
<keyword evidence="1" id="KW-0697">Rotamase</keyword>
<dbReference type="Gene3D" id="3.10.50.40">
    <property type="match status" value="1"/>
</dbReference>
<evidence type="ECO:0000313" key="7">
    <source>
        <dbReference type="Proteomes" id="UP001168478"/>
    </source>
</evidence>
<dbReference type="PANTHER" id="PTHR47245:SF2">
    <property type="entry name" value="PEPTIDYL-PROLYL CIS-TRANS ISOMERASE HP_0175-RELATED"/>
    <property type="match status" value="1"/>
</dbReference>
<evidence type="ECO:0000256" key="2">
    <source>
        <dbReference type="SAM" id="SignalP"/>
    </source>
</evidence>
<comment type="caution">
    <text evidence="5">The sequence shown here is derived from an EMBL/GenBank/DDBJ whole genome shotgun (WGS) entry which is preliminary data.</text>
</comment>
<evidence type="ECO:0000313" key="5">
    <source>
        <dbReference type="EMBL" id="MDN0025928.1"/>
    </source>
</evidence>
<dbReference type="EMBL" id="JAUEIE010000010">
    <property type="protein sequence ID" value="MDN0023287.1"/>
    <property type="molecule type" value="Genomic_DNA"/>
</dbReference>
<dbReference type="Pfam" id="PF00639">
    <property type="entry name" value="Rotamase"/>
    <property type="match status" value="1"/>
</dbReference>
<dbReference type="EMBL" id="JAUEIF010000010">
    <property type="protein sequence ID" value="MDN0025928.1"/>
    <property type="molecule type" value="Genomic_DNA"/>
</dbReference>
<dbReference type="PROSITE" id="PS50198">
    <property type="entry name" value="PPIC_PPIASE_2"/>
    <property type="match status" value="1"/>
</dbReference>
<dbReference type="InterPro" id="IPR027304">
    <property type="entry name" value="Trigger_fact/SurA_dom_sf"/>
</dbReference>
<name>A0AAW7JRG8_9BACT</name>
<dbReference type="AlphaFoldDB" id="A0AAW7JRG8"/>
<protein>
    <submittedName>
        <fullName evidence="5">Peptidylprolyl isomerase</fullName>
        <ecNumber evidence="5">5.2.1.8</ecNumber>
    </submittedName>
</protein>
<dbReference type="InterPro" id="IPR000297">
    <property type="entry name" value="PPIase_PpiC"/>
</dbReference>
<feature type="chain" id="PRO_5043880083" evidence="2">
    <location>
        <begin position="20"/>
        <end position="473"/>
    </location>
</feature>
<keyword evidence="2" id="KW-0732">Signal</keyword>
<keyword evidence="1 5" id="KW-0413">Isomerase</keyword>
<dbReference type="Proteomes" id="UP001168478">
    <property type="component" value="Unassembled WGS sequence"/>
</dbReference>
<dbReference type="RefSeq" id="WP_289825744.1">
    <property type="nucleotide sequence ID" value="NZ_JAUEIE010000010.1"/>
</dbReference>
<organism evidence="5 7">
    <name type="scientific">Leyella lascolaii</name>
    <dbReference type="NCBI Taxonomy" id="1776379"/>
    <lineage>
        <taxon>Bacteria</taxon>
        <taxon>Pseudomonadati</taxon>
        <taxon>Bacteroidota</taxon>
        <taxon>Bacteroidia</taxon>
        <taxon>Bacteroidales</taxon>
        <taxon>Prevotellaceae</taxon>
        <taxon>Leyella</taxon>
    </lineage>
</organism>
<reference evidence="5" key="1">
    <citation type="submission" date="2023-06" db="EMBL/GenBank/DDBJ databases">
        <authorList>
            <person name="Zeman M."/>
            <person name="Kubasova T."/>
            <person name="Jahodarova E."/>
            <person name="Nykrynova M."/>
            <person name="Rychlik I."/>
        </authorList>
    </citation>
    <scope>NUCLEOTIDE SEQUENCE</scope>
    <source>
        <strain evidence="5">ET15</strain>
        <strain evidence="4">ET37</strain>
    </source>
</reference>
<feature type="signal peptide" evidence="2">
    <location>
        <begin position="1"/>
        <end position="19"/>
    </location>
</feature>
<sequence length="473" mass="53935">MRFSMLMLAALLSGSVANAQNDPVVMTINGQPVTRSEFEYSYNKNNSETVVDKKSVDEYAELFINYKLKVQAAIDAGIDTTKNFRSEFLLYRNQQIRPSFISDADIEKEAWNVYKATQTRVDSLGGLVKPAHILVGLRQNAPAGAQEKAKERIDSIYNALKGGADFASLARKCSDDHRSAVNGGRLPWLQKGQTLKEFEDVVYSLKKGEMSKPFLSPAGYHIVLLEDKGMFFPYDSVHADILRFIDQRGVRERIITQNIDSIAKVSVPPVTPDELLDRRAAEMEAADPDLKNLIREYHDGLLLYEISNRTVWEKAAADEKGLERWFKKNRKKYRWDEPRYKGIAYFVKDASDIDAVKDAIKKVDFKNWADTLRRTFNDSIIRVRVVKGIFKKGDNALVDKMVFKADTTVTPPSDYPIPAVYGKRLKSPKSYEDVRELVVADYQEQLEKQWVAELRRKYAVTVNKDVLATVNRH</sequence>
<dbReference type="InterPro" id="IPR046357">
    <property type="entry name" value="PPIase_dom_sf"/>
</dbReference>
<accession>A0AAW7JRG8</accession>
<keyword evidence="6" id="KW-1185">Reference proteome</keyword>
<dbReference type="Proteomes" id="UP001167831">
    <property type="component" value="Unassembled WGS sequence"/>
</dbReference>
<reference evidence="5" key="2">
    <citation type="submission" date="2023-08" db="EMBL/GenBank/DDBJ databases">
        <title>Identification and characterization of horizontal gene transfer across gut microbiota members of farm animals based on homology search.</title>
        <authorList>
            <person name="Schwarzerova J."/>
            <person name="Nykrynova M."/>
            <person name="Jureckova K."/>
            <person name="Cejkova D."/>
            <person name="Rychlik I."/>
        </authorList>
    </citation>
    <scope>NUCLEOTIDE SEQUENCE</scope>
    <source>
        <strain evidence="5">ET15</strain>
        <strain evidence="4">ET37</strain>
    </source>
</reference>
<dbReference type="SUPFAM" id="SSF109998">
    <property type="entry name" value="Triger factor/SurA peptide-binding domain-like"/>
    <property type="match status" value="1"/>
</dbReference>
<proteinExistence type="predicted"/>
<gene>
    <name evidence="4" type="ORF">QVN81_09675</name>
    <name evidence="5" type="ORF">QVN84_10420</name>
</gene>
<feature type="domain" description="PpiC" evidence="3">
    <location>
        <begin position="125"/>
        <end position="227"/>
    </location>
</feature>
<evidence type="ECO:0000256" key="1">
    <source>
        <dbReference type="PROSITE-ProRule" id="PRU00278"/>
    </source>
</evidence>
<evidence type="ECO:0000313" key="6">
    <source>
        <dbReference type="Proteomes" id="UP001167831"/>
    </source>
</evidence>
<dbReference type="EC" id="5.2.1.8" evidence="5"/>
<dbReference type="InterPro" id="IPR050245">
    <property type="entry name" value="PrsA_foldase"/>
</dbReference>